<reference evidence="9 10" key="1">
    <citation type="submission" date="2024-03" db="EMBL/GenBank/DDBJ databases">
        <title>Draft genome sequence of Pseudonocardia tropica JCM 19149.</title>
        <authorList>
            <person name="Butdee W."/>
            <person name="Duangmal K."/>
        </authorList>
    </citation>
    <scope>NUCLEOTIDE SEQUENCE [LARGE SCALE GENOMIC DNA]</scope>
    <source>
        <strain evidence="9 10">JCM 19149</strain>
    </source>
</reference>
<dbReference type="Pfam" id="PF09335">
    <property type="entry name" value="VTT_dom"/>
    <property type="match status" value="1"/>
</dbReference>
<accession>A0ABV1JZ15</accession>
<comment type="subcellular location">
    <subcellularLocation>
        <location evidence="1">Cell membrane</location>
        <topology evidence="1">Multi-pass membrane protein</topology>
    </subcellularLocation>
</comment>
<evidence type="ECO:0000313" key="10">
    <source>
        <dbReference type="Proteomes" id="UP001464923"/>
    </source>
</evidence>
<protein>
    <submittedName>
        <fullName evidence="9">VTT domain-containing protein</fullName>
    </submittedName>
</protein>
<comment type="similarity">
    <text evidence="2">Belongs to the DedA family.</text>
</comment>
<feature type="transmembrane region" description="Helical" evidence="7">
    <location>
        <begin position="139"/>
        <end position="161"/>
    </location>
</feature>
<evidence type="ECO:0000256" key="4">
    <source>
        <dbReference type="ARBA" id="ARBA00022692"/>
    </source>
</evidence>
<dbReference type="InterPro" id="IPR051311">
    <property type="entry name" value="DedA_domain"/>
</dbReference>
<organism evidence="9 10">
    <name type="scientific">Pseudonocardia tropica</name>
    <dbReference type="NCBI Taxonomy" id="681289"/>
    <lineage>
        <taxon>Bacteria</taxon>
        <taxon>Bacillati</taxon>
        <taxon>Actinomycetota</taxon>
        <taxon>Actinomycetes</taxon>
        <taxon>Pseudonocardiales</taxon>
        <taxon>Pseudonocardiaceae</taxon>
        <taxon>Pseudonocardia</taxon>
    </lineage>
</organism>
<dbReference type="InterPro" id="IPR032816">
    <property type="entry name" value="VTT_dom"/>
</dbReference>
<evidence type="ECO:0000256" key="6">
    <source>
        <dbReference type="ARBA" id="ARBA00023136"/>
    </source>
</evidence>
<evidence type="ECO:0000313" key="9">
    <source>
        <dbReference type="EMBL" id="MEQ3541211.1"/>
    </source>
</evidence>
<gene>
    <name evidence="9" type="ORF">WHI96_20560</name>
</gene>
<name>A0ABV1JZ15_9PSEU</name>
<evidence type="ECO:0000256" key="3">
    <source>
        <dbReference type="ARBA" id="ARBA00022475"/>
    </source>
</evidence>
<keyword evidence="10" id="KW-1185">Reference proteome</keyword>
<feature type="transmembrane region" description="Helical" evidence="7">
    <location>
        <begin position="106"/>
        <end position="127"/>
    </location>
</feature>
<dbReference type="RefSeq" id="WP_345641890.1">
    <property type="nucleotide sequence ID" value="NZ_BAABLY010000007.1"/>
</dbReference>
<feature type="transmembrane region" description="Helical" evidence="7">
    <location>
        <begin position="26"/>
        <end position="46"/>
    </location>
</feature>
<keyword evidence="3" id="KW-1003">Cell membrane</keyword>
<evidence type="ECO:0000256" key="1">
    <source>
        <dbReference type="ARBA" id="ARBA00004651"/>
    </source>
</evidence>
<feature type="transmembrane region" description="Helical" evidence="7">
    <location>
        <begin position="173"/>
        <end position="192"/>
    </location>
</feature>
<feature type="transmembrane region" description="Helical" evidence="7">
    <location>
        <begin position="53"/>
        <end position="75"/>
    </location>
</feature>
<comment type="caution">
    <text evidence="9">The sequence shown here is derived from an EMBL/GenBank/DDBJ whole genome shotgun (WGS) entry which is preliminary data.</text>
</comment>
<evidence type="ECO:0000256" key="5">
    <source>
        <dbReference type="ARBA" id="ARBA00022989"/>
    </source>
</evidence>
<dbReference type="Proteomes" id="UP001464923">
    <property type="component" value="Unassembled WGS sequence"/>
</dbReference>
<dbReference type="PANTHER" id="PTHR42709">
    <property type="entry name" value="ALKALINE PHOSPHATASE LIKE PROTEIN"/>
    <property type="match status" value="1"/>
</dbReference>
<dbReference type="PANTHER" id="PTHR42709:SF6">
    <property type="entry name" value="UNDECAPRENYL PHOSPHATE TRANSPORTER A"/>
    <property type="match status" value="1"/>
</dbReference>
<evidence type="ECO:0000256" key="7">
    <source>
        <dbReference type="SAM" id="Phobius"/>
    </source>
</evidence>
<keyword evidence="6 7" id="KW-0472">Membrane</keyword>
<feature type="domain" description="VTT" evidence="8">
    <location>
        <begin position="42"/>
        <end position="158"/>
    </location>
</feature>
<sequence length="215" mass="23010">MVAIVAVITLGMVVRPLQPFLIASHPVALAFLTGDLVAVGATAAFARIGEVPLWLAVAAGAFGMIKFDWLTWWIGRRWGERILGMLTTTSQARRWSSWASDANPRLIGGAVALAMLPGVPTAAVFVLAGWTGMKLTTFLLLDLLGATLTTVLVVGVGYTAGQHAVDLVLLIDRYASVVSLSLIGITLLLPLARRLLRRPRSDDRPRTRSTGTTAR</sequence>
<dbReference type="EMBL" id="JBEDNP010000013">
    <property type="protein sequence ID" value="MEQ3541211.1"/>
    <property type="molecule type" value="Genomic_DNA"/>
</dbReference>
<keyword evidence="4 7" id="KW-0812">Transmembrane</keyword>
<evidence type="ECO:0000256" key="2">
    <source>
        <dbReference type="ARBA" id="ARBA00010792"/>
    </source>
</evidence>
<evidence type="ECO:0000259" key="8">
    <source>
        <dbReference type="Pfam" id="PF09335"/>
    </source>
</evidence>
<keyword evidence="5 7" id="KW-1133">Transmembrane helix</keyword>
<proteinExistence type="inferred from homology"/>